<dbReference type="GO" id="GO:0005829">
    <property type="term" value="C:cytosol"/>
    <property type="evidence" value="ECO:0007669"/>
    <property type="project" value="TreeGrafter"/>
</dbReference>
<name>A0A1X7AS08_9GAMM</name>
<gene>
    <name evidence="2" type="primary">nsrR</name>
    <name evidence="2" type="ORF">EHSB41UT_04000</name>
</gene>
<keyword evidence="1" id="KW-0238">DNA-binding</keyword>
<keyword evidence="3" id="KW-1185">Reference proteome</keyword>
<dbReference type="OrthoDB" id="9795923at2"/>
<dbReference type="GO" id="GO:0003677">
    <property type="term" value="F:DNA binding"/>
    <property type="evidence" value="ECO:0007669"/>
    <property type="project" value="UniProtKB-KW"/>
</dbReference>
<reference evidence="2 3" key="1">
    <citation type="submission" date="2017-03" db="EMBL/GenBank/DDBJ databases">
        <authorList>
            <person name="Afonso C.L."/>
            <person name="Miller P.J."/>
            <person name="Scott M.A."/>
            <person name="Spackman E."/>
            <person name="Goraichik I."/>
            <person name="Dimitrov K.M."/>
            <person name="Suarez D.L."/>
            <person name="Swayne D.E."/>
        </authorList>
    </citation>
    <scope>NUCLEOTIDE SEQUENCE [LARGE SCALE GENOMIC DNA]</scope>
    <source>
        <strain evidence="2">SB41UT1</strain>
    </source>
</reference>
<dbReference type="PANTHER" id="PTHR33221:SF4">
    <property type="entry name" value="HTH-TYPE TRANSCRIPTIONAL REPRESSOR NSRR"/>
    <property type="match status" value="1"/>
</dbReference>
<dbReference type="GO" id="GO:0003700">
    <property type="term" value="F:DNA-binding transcription factor activity"/>
    <property type="evidence" value="ECO:0007669"/>
    <property type="project" value="TreeGrafter"/>
</dbReference>
<proteinExistence type="predicted"/>
<protein>
    <submittedName>
        <fullName evidence="2">HTH-type transcriptional repressor NsrR</fullName>
    </submittedName>
</protein>
<dbReference type="Pfam" id="PF02082">
    <property type="entry name" value="Rrf2"/>
    <property type="match status" value="1"/>
</dbReference>
<organism evidence="2 3">
    <name type="scientific">Parendozoicomonas haliclonae</name>
    <dbReference type="NCBI Taxonomy" id="1960125"/>
    <lineage>
        <taxon>Bacteria</taxon>
        <taxon>Pseudomonadati</taxon>
        <taxon>Pseudomonadota</taxon>
        <taxon>Gammaproteobacteria</taxon>
        <taxon>Oceanospirillales</taxon>
        <taxon>Endozoicomonadaceae</taxon>
        <taxon>Parendozoicomonas</taxon>
    </lineage>
</organism>
<dbReference type="InterPro" id="IPR036390">
    <property type="entry name" value="WH_DNA-bd_sf"/>
</dbReference>
<dbReference type="InterPro" id="IPR036388">
    <property type="entry name" value="WH-like_DNA-bd_sf"/>
</dbReference>
<sequence>MRLTRYTDYALRTLIQAALMPQGQRLSVAEITETYDISRSHVMKIVQRLGQLGYLKNVRGKGGGIELGMPTNQINIGQVVRDMEANLQVIDCSTPACKLSPGCTLKGVLAEAMSAFIGVLDRYTLEDLLTNKQELIQLLEIEETA</sequence>
<dbReference type="InterPro" id="IPR000944">
    <property type="entry name" value="Tscrpt_reg_Rrf2"/>
</dbReference>
<dbReference type="Gene3D" id="1.10.10.10">
    <property type="entry name" value="Winged helix-like DNA-binding domain superfamily/Winged helix DNA-binding domain"/>
    <property type="match status" value="1"/>
</dbReference>
<dbReference type="AlphaFoldDB" id="A0A1X7AS08"/>
<dbReference type="RefSeq" id="WP_087112650.1">
    <property type="nucleotide sequence ID" value="NZ_CBCSCN010000013.1"/>
</dbReference>
<dbReference type="PROSITE" id="PS51197">
    <property type="entry name" value="HTH_RRF2_2"/>
    <property type="match status" value="1"/>
</dbReference>
<dbReference type="NCBIfam" id="TIGR00738">
    <property type="entry name" value="rrf2_super"/>
    <property type="match status" value="1"/>
</dbReference>
<dbReference type="SUPFAM" id="SSF46785">
    <property type="entry name" value="Winged helix' DNA-binding domain"/>
    <property type="match status" value="1"/>
</dbReference>
<accession>A0A1X7AS08</accession>
<dbReference type="Proteomes" id="UP000196573">
    <property type="component" value="Unassembled WGS sequence"/>
</dbReference>
<evidence type="ECO:0000313" key="3">
    <source>
        <dbReference type="Proteomes" id="UP000196573"/>
    </source>
</evidence>
<dbReference type="EMBL" id="FWPT01000011">
    <property type="protein sequence ID" value="SMA50207.1"/>
    <property type="molecule type" value="Genomic_DNA"/>
</dbReference>
<evidence type="ECO:0000313" key="2">
    <source>
        <dbReference type="EMBL" id="SMA50207.1"/>
    </source>
</evidence>
<dbReference type="PANTHER" id="PTHR33221">
    <property type="entry name" value="WINGED HELIX-TURN-HELIX TRANSCRIPTIONAL REGULATOR, RRF2 FAMILY"/>
    <property type="match status" value="1"/>
</dbReference>
<evidence type="ECO:0000256" key="1">
    <source>
        <dbReference type="ARBA" id="ARBA00023125"/>
    </source>
</evidence>